<evidence type="ECO:0000256" key="2">
    <source>
        <dbReference type="ARBA" id="ARBA00022475"/>
    </source>
</evidence>
<feature type="domain" description="G8" evidence="6">
    <location>
        <begin position="160"/>
        <end position="313"/>
    </location>
</feature>
<comment type="subcellular location">
    <subcellularLocation>
        <location evidence="1">Cell membrane</location>
    </subcellularLocation>
</comment>
<comment type="caution">
    <text evidence="7">The sequence shown here is derived from an EMBL/GenBank/DDBJ whole genome shotgun (WGS) entry which is preliminary data.</text>
</comment>
<dbReference type="SMART" id="SM01225">
    <property type="entry name" value="G8"/>
    <property type="match status" value="1"/>
</dbReference>
<feature type="compositionally biased region" description="Low complexity" evidence="5">
    <location>
        <begin position="36"/>
        <end position="48"/>
    </location>
</feature>
<dbReference type="InterPro" id="IPR052387">
    <property type="entry name" value="Fibrocystin"/>
</dbReference>
<dbReference type="RefSeq" id="WP_253483946.1">
    <property type="nucleotide sequence ID" value="NZ_JALJXV010000011.1"/>
</dbReference>
<dbReference type="PROSITE" id="PS51484">
    <property type="entry name" value="G8"/>
    <property type="match status" value="1"/>
</dbReference>
<evidence type="ECO:0000256" key="5">
    <source>
        <dbReference type="SAM" id="MobiDB-lite"/>
    </source>
</evidence>
<dbReference type="AlphaFoldDB" id="A0AAE3G6M1"/>
<dbReference type="InterPro" id="IPR019316">
    <property type="entry name" value="G8_domain"/>
</dbReference>
<evidence type="ECO:0000313" key="8">
    <source>
        <dbReference type="Proteomes" id="UP001205843"/>
    </source>
</evidence>
<dbReference type="InterPro" id="IPR055401">
    <property type="entry name" value="CEMIP_beta-hel_dom"/>
</dbReference>
<dbReference type="Proteomes" id="UP001205843">
    <property type="component" value="Unassembled WGS sequence"/>
</dbReference>
<protein>
    <recommendedName>
        <fullName evidence="6">G8 domain-containing protein</fullName>
    </recommendedName>
</protein>
<dbReference type="EMBL" id="JALJXV010000011">
    <property type="protein sequence ID" value="MCP1676801.1"/>
    <property type="molecule type" value="Genomic_DNA"/>
</dbReference>
<dbReference type="SUPFAM" id="SSF51126">
    <property type="entry name" value="Pectin lyase-like"/>
    <property type="match status" value="1"/>
</dbReference>
<keyword evidence="4" id="KW-0325">Glycoprotein</keyword>
<reference evidence="7" key="1">
    <citation type="submission" date="2022-03" db="EMBL/GenBank/DDBJ databases">
        <title>Genomic Encyclopedia of Type Strains, Phase III (KMG-III): the genomes of soil and plant-associated and newly described type strains.</title>
        <authorList>
            <person name="Whitman W."/>
        </authorList>
    </citation>
    <scope>NUCLEOTIDE SEQUENCE</scope>
    <source>
        <strain evidence="7">ANL 6-2</strain>
    </source>
</reference>
<dbReference type="Pfam" id="PF10162">
    <property type="entry name" value="G8"/>
    <property type="match status" value="1"/>
</dbReference>
<gene>
    <name evidence="7" type="ORF">J2T57_003974</name>
</gene>
<dbReference type="InterPro" id="IPR011050">
    <property type="entry name" value="Pectin_lyase_fold/virulence"/>
</dbReference>
<dbReference type="PANTHER" id="PTHR46769:SF2">
    <property type="entry name" value="FIBROCYSTIN-L ISOFORM 2 PRECURSOR-RELATED"/>
    <property type="match status" value="1"/>
</dbReference>
<feature type="region of interest" description="Disordered" evidence="5">
    <location>
        <begin position="28"/>
        <end position="52"/>
    </location>
</feature>
<organism evidence="7 8">
    <name type="scientific">Natronocella acetinitrilica</name>
    <dbReference type="NCBI Taxonomy" id="414046"/>
    <lineage>
        <taxon>Bacteria</taxon>
        <taxon>Pseudomonadati</taxon>
        <taxon>Pseudomonadota</taxon>
        <taxon>Gammaproteobacteria</taxon>
        <taxon>Chromatiales</taxon>
        <taxon>Ectothiorhodospiraceae</taxon>
        <taxon>Natronocella</taxon>
    </lineage>
</organism>
<dbReference type="PROSITE" id="PS51257">
    <property type="entry name" value="PROKAR_LIPOPROTEIN"/>
    <property type="match status" value="1"/>
</dbReference>
<dbReference type="GO" id="GO:0005886">
    <property type="term" value="C:plasma membrane"/>
    <property type="evidence" value="ECO:0007669"/>
    <property type="project" value="UniProtKB-SubCell"/>
</dbReference>
<keyword evidence="3" id="KW-0732">Signal</keyword>
<proteinExistence type="predicted"/>
<evidence type="ECO:0000256" key="4">
    <source>
        <dbReference type="ARBA" id="ARBA00023180"/>
    </source>
</evidence>
<keyword evidence="2" id="KW-1003">Cell membrane</keyword>
<evidence type="ECO:0000259" key="6">
    <source>
        <dbReference type="PROSITE" id="PS51484"/>
    </source>
</evidence>
<name>A0AAE3G6M1_9GAMM</name>
<evidence type="ECO:0000313" key="7">
    <source>
        <dbReference type="EMBL" id="MCP1676801.1"/>
    </source>
</evidence>
<dbReference type="Pfam" id="PF24606">
    <property type="entry name" value="CEMIP_beta-hel"/>
    <property type="match status" value="2"/>
</dbReference>
<keyword evidence="2" id="KW-0472">Membrane</keyword>
<evidence type="ECO:0000256" key="3">
    <source>
        <dbReference type="ARBA" id="ARBA00022729"/>
    </source>
</evidence>
<evidence type="ECO:0000256" key="1">
    <source>
        <dbReference type="ARBA" id="ARBA00004236"/>
    </source>
</evidence>
<accession>A0AAE3G6M1</accession>
<dbReference type="PANTHER" id="PTHR46769">
    <property type="entry name" value="POLYCYSTIC KIDNEY AND HEPATIC DISEASE 1 (AUTOSOMAL RECESSIVE)-LIKE 1"/>
    <property type="match status" value="1"/>
</dbReference>
<keyword evidence="8" id="KW-1185">Reference proteome</keyword>
<sequence>MQRPVLSVSAILLGVLTVLLAGCLSGGGSSGGSSGGNNSNTPVVTTTPEGVYTTHYTGPGQLSFSWRRDETEDDGELSLVVNGSTIATTRDARDWEERQYILPAGQVEVSWVHRGGGWIVDEQIQAQVDTANEPLARLQAPTFIEGQTTAPPQEIPTNAVYWSQQFSSAGPDDPVMIHEGMTVVMDEPSVTVRSLMIHGTLLFQDQDTHLQTDWIHVHGPAAHLQIGTSERPLGADIRITVTDPRRVYREIVSLDREATGSSNGQILWHVARDGSKTDKLDFGNYKGLMVMDGATLSIYGQSAMKRSWTQLAVPAEPGDTTLELVNHTGWAPGDRIALAPTGYIAEEAESFTVAAVDGRLVTLAEPVQHYHAATVRAYDDIDGAERLLDMRAEVGLISRNIVIEGDEASEEHRYGAHTMFMYPSTVNISGLEMRRCGQMGSQGRYCSHWHRPYVDNMEAIYEKPEFLDLWERTWANASLPHPPGALPDTNAQRRHWYMDGANGRNVYVHATPEDRATLDRLLIDSVDASGDYIRNSSVHSSFQRAVNLHGVAGVVVDNNVAYDISNHAFVFAEDGSEFGNTMTGNLAILVRNVLERQNMAFLGHPIVPADNLNNTNAACFEGSRPLSLPQTPSCQEEDRTGAFWGENPFNTLRNNVAAGVADRGNGYFYSAAFTSRAVWDEDRGLYRMGRTMKGDNWQERPVIAPAPMIFENNRAHTISMENAEVERGYADANVYPPQATALGFFFRQFRHRNSPSAPDVTLRGIQGYGFQDHGIWIENRQVVEDCVLAAAYKRLVIPHGGGSDLGIDNCVLVGDTGDAFLEQEYYGYLRDRWYLAYAPNFGRSPDSFRPFMRNTIIYNHGGGLLLESGEARAITSNIREVD</sequence>